<dbReference type="Pfam" id="PF00005">
    <property type="entry name" value="ABC_tran"/>
    <property type="match status" value="1"/>
</dbReference>
<name>A0A4Y3KPI0_9CELL</name>
<dbReference type="PANTHER" id="PTHR42711:SF16">
    <property type="entry name" value="ABC TRANSPORTER ATP-BINDING PROTEIN"/>
    <property type="match status" value="1"/>
</dbReference>
<keyword evidence="5" id="KW-0067">ATP-binding</keyword>
<evidence type="ECO:0000313" key="11">
    <source>
        <dbReference type="Proteomes" id="UP000317046"/>
    </source>
</evidence>
<evidence type="ECO:0000256" key="7">
    <source>
        <dbReference type="ARBA" id="ARBA00023136"/>
    </source>
</evidence>
<dbReference type="SMART" id="SM00382">
    <property type="entry name" value="AAA"/>
    <property type="match status" value="1"/>
</dbReference>
<keyword evidence="3" id="KW-1003">Cell membrane</keyword>
<organism evidence="10 11">
    <name type="scientific">Cellulomonas cellasea</name>
    <dbReference type="NCBI Taxonomy" id="43670"/>
    <lineage>
        <taxon>Bacteria</taxon>
        <taxon>Bacillati</taxon>
        <taxon>Actinomycetota</taxon>
        <taxon>Actinomycetes</taxon>
        <taxon>Micrococcales</taxon>
        <taxon>Cellulomonadaceae</taxon>
        <taxon>Cellulomonas</taxon>
    </lineage>
</organism>
<dbReference type="InterPro" id="IPR050763">
    <property type="entry name" value="ABC_transporter_ATP-binding"/>
</dbReference>
<dbReference type="Proteomes" id="UP000317046">
    <property type="component" value="Unassembled WGS sequence"/>
</dbReference>
<dbReference type="AlphaFoldDB" id="A0A4Y3KPI0"/>
<dbReference type="InterPro" id="IPR027417">
    <property type="entry name" value="P-loop_NTPase"/>
</dbReference>
<dbReference type="Gene3D" id="3.40.50.300">
    <property type="entry name" value="P-loop containing nucleotide triphosphate hydrolases"/>
    <property type="match status" value="1"/>
</dbReference>
<dbReference type="GO" id="GO:0005886">
    <property type="term" value="C:plasma membrane"/>
    <property type="evidence" value="ECO:0007669"/>
    <property type="project" value="UniProtKB-SubCell"/>
</dbReference>
<evidence type="ECO:0000256" key="8">
    <source>
        <dbReference type="ARBA" id="ARBA00023251"/>
    </source>
</evidence>
<keyword evidence="11" id="KW-1185">Reference proteome</keyword>
<gene>
    <name evidence="10" type="ORF">CCE01nite_02780</name>
</gene>
<dbReference type="GO" id="GO:0005524">
    <property type="term" value="F:ATP binding"/>
    <property type="evidence" value="ECO:0007669"/>
    <property type="project" value="UniProtKB-KW"/>
</dbReference>
<dbReference type="RefSeq" id="WP_141371873.1">
    <property type="nucleotide sequence ID" value="NZ_BJLR01000002.1"/>
</dbReference>
<keyword evidence="4" id="KW-0547">Nucleotide-binding</keyword>
<dbReference type="InterPro" id="IPR003439">
    <property type="entry name" value="ABC_transporter-like_ATP-bd"/>
</dbReference>
<dbReference type="SUPFAM" id="SSF52540">
    <property type="entry name" value="P-loop containing nucleoside triphosphate hydrolases"/>
    <property type="match status" value="1"/>
</dbReference>
<dbReference type="EMBL" id="BJLR01000002">
    <property type="protein sequence ID" value="GEA86329.1"/>
    <property type="molecule type" value="Genomic_DNA"/>
</dbReference>
<comment type="subcellular location">
    <subcellularLocation>
        <location evidence="1">Cell membrane</location>
        <topology evidence="1">Peripheral membrane protein</topology>
    </subcellularLocation>
</comment>
<evidence type="ECO:0000256" key="2">
    <source>
        <dbReference type="ARBA" id="ARBA00022448"/>
    </source>
</evidence>
<dbReference type="CDD" id="cd03230">
    <property type="entry name" value="ABC_DR_subfamily_A"/>
    <property type="match status" value="1"/>
</dbReference>
<protein>
    <submittedName>
        <fullName evidence="10">ABC transporter</fullName>
    </submittedName>
</protein>
<evidence type="ECO:0000313" key="10">
    <source>
        <dbReference type="EMBL" id="GEA86329.1"/>
    </source>
</evidence>
<reference evidence="10" key="1">
    <citation type="submission" date="2019-06" db="EMBL/GenBank/DDBJ databases">
        <title>Whole genome shotgun sequence of Cellulomonas cellasea NBRC 3753.</title>
        <authorList>
            <person name="Hosoyama A."/>
            <person name="Uohara A."/>
            <person name="Ohji S."/>
            <person name="Ichikawa N."/>
        </authorList>
    </citation>
    <scope>NUCLEOTIDE SEQUENCE [LARGE SCALE GENOMIC DNA]</scope>
    <source>
        <strain evidence="10">NBRC 3753</strain>
    </source>
</reference>
<keyword evidence="6" id="KW-1278">Translocase</keyword>
<sequence>MTPTDLALEARGLRKRYGDKQAVDGLDLAVHRGEIFSVLGPNGAGKTTTVEILEGYRERDGGEVRVLGEDPQTAGREWRSRIGVVLQDTRDLAEANVGELVRHFAAYYPRPHDPEHVIDLVGLRDKVRTRVRQLSGGQRRRLDVALGIVGRPELLFLDEPTTGFDPEARRSFWDLVRDLRDQGTTILLTTHYLDEAEQLADRVAVVQDGRVVALDRPSELGGRAARLAVVRWVEDGVPREIRTDEPTRTVVELAGRWADARGSAAPLEVPGLQVLHPSLEDVYLALIGVETSVAPVVPTLQGSTR</sequence>
<dbReference type="GO" id="GO:0046677">
    <property type="term" value="P:response to antibiotic"/>
    <property type="evidence" value="ECO:0007669"/>
    <property type="project" value="UniProtKB-KW"/>
</dbReference>
<dbReference type="PANTHER" id="PTHR42711">
    <property type="entry name" value="ABC TRANSPORTER ATP-BINDING PROTEIN"/>
    <property type="match status" value="1"/>
</dbReference>
<evidence type="ECO:0000256" key="1">
    <source>
        <dbReference type="ARBA" id="ARBA00004202"/>
    </source>
</evidence>
<comment type="caution">
    <text evidence="10">The sequence shown here is derived from an EMBL/GenBank/DDBJ whole genome shotgun (WGS) entry which is preliminary data.</text>
</comment>
<evidence type="ECO:0000259" key="9">
    <source>
        <dbReference type="PROSITE" id="PS50893"/>
    </source>
</evidence>
<dbReference type="InterPro" id="IPR017871">
    <property type="entry name" value="ABC_transporter-like_CS"/>
</dbReference>
<keyword evidence="7" id="KW-0472">Membrane</keyword>
<evidence type="ECO:0000256" key="5">
    <source>
        <dbReference type="ARBA" id="ARBA00022840"/>
    </source>
</evidence>
<proteinExistence type="predicted"/>
<evidence type="ECO:0000256" key="3">
    <source>
        <dbReference type="ARBA" id="ARBA00022475"/>
    </source>
</evidence>
<dbReference type="PROSITE" id="PS00211">
    <property type="entry name" value="ABC_TRANSPORTER_1"/>
    <property type="match status" value="1"/>
</dbReference>
<evidence type="ECO:0000256" key="4">
    <source>
        <dbReference type="ARBA" id="ARBA00022741"/>
    </source>
</evidence>
<dbReference type="InterPro" id="IPR003593">
    <property type="entry name" value="AAA+_ATPase"/>
</dbReference>
<accession>A0A4Y3KPI0</accession>
<keyword evidence="2" id="KW-0813">Transport</keyword>
<keyword evidence="8" id="KW-0046">Antibiotic resistance</keyword>
<dbReference type="FunFam" id="3.40.50.300:FF:000589">
    <property type="entry name" value="ABC transporter, ATP-binding subunit"/>
    <property type="match status" value="1"/>
</dbReference>
<feature type="domain" description="ABC transporter" evidence="9">
    <location>
        <begin position="8"/>
        <end position="233"/>
    </location>
</feature>
<evidence type="ECO:0000256" key="6">
    <source>
        <dbReference type="ARBA" id="ARBA00022967"/>
    </source>
</evidence>
<dbReference type="GO" id="GO:0016887">
    <property type="term" value="F:ATP hydrolysis activity"/>
    <property type="evidence" value="ECO:0007669"/>
    <property type="project" value="InterPro"/>
</dbReference>
<dbReference type="PROSITE" id="PS50893">
    <property type="entry name" value="ABC_TRANSPORTER_2"/>
    <property type="match status" value="1"/>
</dbReference>